<dbReference type="EMBL" id="RQHV01000061">
    <property type="protein sequence ID" value="TGN08537.1"/>
    <property type="molecule type" value="Genomic_DNA"/>
</dbReference>
<comment type="caution">
    <text evidence="4">The sequence shown here is derived from an EMBL/GenBank/DDBJ whole genome shotgun (WGS) entry which is preliminary data.</text>
</comment>
<keyword evidence="1 3" id="KW-0145">Chemotaxis</keyword>
<protein>
    <recommendedName>
        <fullName evidence="3">Probable chemoreceptor glutamine deamidase CheD</fullName>
        <ecNumber evidence="3">3.5.1.44</ecNumber>
    </recommendedName>
</protein>
<comment type="catalytic activity">
    <reaction evidence="3">
        <text>L-glutaminyl-[protein] + H2O = L-glutamyl-[protein] + NH4(+)</text>
        <dbReference type="Rhea" id="RHEA:16441"/>
        <dbReference type="Rhea" id="RHEA-COMP:10207"/>
        <dbReference type="Rhea" id="RHEA-COMP:10208"/>
        <dbReference type="ChEBI" id="CHEBI:15377"/>
        <dbReference type="ChEBI" id="CHEBI:28938"/>
        <dbReference type="ChEBI" id="CHEBI:29973"/>
        <dbReference type="ChEBI" id="CHEBI:30011"/>
        <dbReference type="EC" id="3.5.1.44"/>
    </reaction>
</comment>
<dbReference type="Gene3D" id="3.30.1330.200">
    <property type="match status" value="1"/>
</dbReference>
<keyword evidence="5" id="KW-1185">Reference proteome</keyword>
<organism evidence="4 5">
    <name type="scientific">Leptospira ilyithenensis</name>
    <dbReference type="NCBI Taxonomy" id="2484901"/>
    <lineage>
        <taxon>Bacteria</taxon>
        <taxon>Pseudomonadati</taxon>
        <taxon>Spirochaetota</taxon>
        <taxon>Spirochaetia</taxon>
        <taxon>Leptospirales</taxon>
        <taxon>Leptospiraceae</taxon>
        <taxon>Leptospira</taxon>
    </lineage>
</organism>
<evidence type="ECO:0000256" key="1">
    <source>
        <dbReference type="ARBA" id="ARBA00022500"/>
    </source>
</evidence>
<evidence type="ECO:0000256" key="3">
    <source>
        <dbReference type="HAMAP-Rule" id="MF_01440"/>
    </source>
</evidence>
<reference evidence="4" key="1">
    <citation type="journal article" date="2019" name="PLoS Negl. Trop. Dis.">
        <title>Revisiting the worldwide diversity of Leptospira species in the environment.</title>
        <authorList>
            <person name="Vincent A.T."/>
            <person name="Schiettekatte O."/>
            <person name="Bourhy P."/>
            <person name="Veyrier F.J."/>
            <person name="Picardeau M."/>
        </authorList>
    </citation>
    <scope>NUCLEOTIDE SEQUENCE [LARGE SCALE GENOMIC DNA]</scope>
    <source>
        <strain evidence="4">201400974</strain>
    </source>
</reference>
<dbReference type="InterPro" id="IPR038592">
    <property type="entry name" value="CheD-like_sf"/>
</dbReference>
<dbReference type="Proteomes" id="UP000298264">
    <property type="component" value="Unassembled WGS sequence"/>
</dbReference>
<dbReference type="PANTHER" id="PTHR35147:SF3">
    <property type="entry name" value="CHEMORECEPTOR GLUTAMINE DEAMIDASE CHED 1-RELATED"/>
    <property type="match status" value="1"/>
</dbReference>
<dbReference type="AlphaFoldDB" id="A0A4R9LP59"/>
<dbReference type="GO" id="GO:0050568">
    <property type="term" value="F:protein-glutamine glutaminase activity"/>
    <property type="evidence" value="ECO:0007669"/>
    <property type="project" value="UniProtKB-UniRule"/>
</dbReference>
<dbReference type="InterPro" id="IPR005659">
    <property type="entry name" value="Chemorcpt_Glu_NH3ase_CheD"/>
</dbReference>
<evidence type="ECO:0000313" key="4">
    <source>
        <dbReference type="EMBL" id="TGN08537.1"/>
    </source>
</evidence>
<comment type="similarity">
    <text evidence="3">Belongs to the CheD family.</text>
</comment>
<evidence type="ECO:0000313" key="5">
    <source>
        <dbReference type="Proteomes" id="UP000298264"/>
    </source>
</evidence>
<dbReference type="EC" id="3.5.1.44" evidence="3"/>
<dbReference type="CDD" id="cd16352">
    <property type="entry name" value="CheD"/>
    <property type="match status" value="1"/>
</dbReference>
<comment type="function">
    <text evidence="3">Probably deamidates glutamine residues to glutamate on methyl-accepting chemotaxis receptors (MCPs), playing an important role in chemotaxis.</text>
</comment>
<proteinExistence type="inferred from homology"/>
<evidence type="ECO:0000256" key="2">
    <source>
        <dbReference type="ARBA" id="ARBA00022801"/>
    </source>
</evidence>
<dbReference type="Pfam" id="PF03975">
    <property type="entry name" value="CheD"/>
    <property type="match status" value="1"/>
</dbReference>
<dbReference type="SUPFAM" id="SSF64438">
    <property type="entry name" value="CNF1/YfiH-like putative cysteine hydrolases"/>
    <property type="match status" value="1"/>
</dbReference>
<dbReference type="InterPro" id="IPR011324">
    <property type="entry name" value="Cytotoxic_necrot_fac-like_cat"/>
</dbReference>
<name>A0A4R9LP59_9LEPT</name>
<dbReference type="OrthoDB" id="9807202at2"/>
<accession>A0A4R9LP59</accession>
<sequence length="171" mass="19263">MDPPNEVRDIFLSPGDFHFGGPNLRLRTILGSCVSIILWHPVKLLGGMSHYLLPGRNNPNNAQNLEGKYGEEAFYLFLEKIKLTQLPISEFKAKIFGGSDMFSREEENLTLVSNFLNAKLVGQKNINFAKQILSDNSIPIISENTGGSKARKIFFTVWDGEVWLEMQESSK</sequence>
<dbReference type="HAMAP" id="MF_01440">
    <property type="entry name" value="CheD"/>
    <property type="match status" value="1"/>
</dbReference>
<gene>
    <name evidence="3" type="primary">cheD</name>
    <name evidence="4" type="ORF">EHS11_14750</name>
</gene>
<keyword evidence="2 3" id="KW-0378">Hydrolase</keyword>
<dbReference type="PANTHER" id="PTHR35147">
    <property type="entry name" value="CHEMORECEPTOR GLUTAMINE DEAMIDASE CHED-RELATED"/>
    <property type="match status" value="1"/>
</dbReference>
<dbReference type="GO" id="GO:0006935">
    <property type="term" value="P:chemotaxis"/>
    <property type="evidence" value="ECO:0007669"/>
    <property type="project" value="UniProtKB-UniRule"/>
</dbReference>